<evidence type="ECO:0000313" key="2">
    <source>
        <dbReference type="Proteomes" id="UP000253501"/>
    </source>
</evidence>
<organism evidence="1 2">
    <name type="scientific">Cupriavidus necator</name>
    <name type="common">Alcaligenes eutrophus</name>
    <name type="synonym">Ralstonia eutropha</name>
    <dbReference type="NCBI Taxonomy" id="106590"/>
    <lineage>
        <taxon>Bacteria</taxon>
        <taxon>Pseudomonadati</taxon>
        <taxon>Pseudomonadota</taxon>
        <taxon>Betaproteobacteria</taxon>
        <taxon>Burkholderiales</taxon>
        <taxon>Burkholderiaceae</taxon>
        <taxon>Cupriavidus</taxon>
    </lineage>
</organism>
<gene>
    <name evidence="1" type="ORF">DDK22_31400</name>
</gene>
<protein>
    <submittedName>
        <fullName evidence="1">Uncharacterized protein</fullName>
    </submittedName>
</protein>
<comment type="caution">
    <text evidence="1">The sequence shown here is derived from an EMBL/GenBank/DDBJ whole genome shotgun (WGS) entry which is preliminary data.</text>
</comment>
<dbReference type="Proteomes" id="UP000253501">
    <property type="component" value="Unassembled WGS sequence"/>
</dbReference>
<evidence type="ECO:0000313" key="1">
    <source>
        <dbReference type="EMBL" id="RCJ04526.1"/>
    </source>
</evidence>
<sequence length="80" mass="8902">MPTPQDPRLGACCYLLHMLLQRTEMTRPGFLDQLIRGVTADRDGMPQDAPGREDALPVFEETLRMLTSASDQLKEAASRA</sequence>
<name>A0A367PBW3_CUPNE</name>
<reference evidence="1 2" key="1">
    <citation type="submission" date="2018-04" db="EMBL/GenBank/DDBJ databases">
        <title>Cupriavidus necator CR12 genome sequencing and assembly.</title>
        <authorList>
            <person name="Ben Fekih I."/>
            <person name="Mazhar H.S."/>
            <person name="Bello S.K."/>
            <person name="Rensing C."/>
        </authorList>
    </citation>
    <scope>NUCLEOTIDE SEQUENCE [LARGE SCALE GENOMIC DNA]</scope>
    <source>
        <strain evidence="1 2">CR12</strain>
    </source>
</reference>
<accession>A0A367PBW3</accession>
<dbReference type="AlphaFoldDB" id="A0A367PBW3"/>
<dbReference type="RefSeq" id="WP_013956827.1">
    <property type="nucleotide sequence ID" value="NZ_CAXUOZ020000001.1"/>
</dbReference>
<dbReference type="EMBL" id="QDHA01000097">
    <property type="protein sequence ID" value="RCJ04526.1"/>
    <property type="molecule type" value="Genomic_DNA"/>
</dbReference>
<dbReference type="GeneID" id="34308998"/>
<proteinExistence type="predicted"/>